<gene>
    <name evidence="2" type="ORF">S01H1_14447</name>
</gene>
<dbReference type="AlphaFoldDB" id="X0RE96"/>
<accession>X0RE96</accession>
<dbReference type="PROSITE" id="PS50994">
    <property type="entry name" value="INTEGRASE"/>
    <property type="match status" value="1"/>
</dbReference>
<feature type="non-terminal residue" evidence="2">
    <location>
        <position position="200"/>
    </location>
</feature>
<dbReference type="Pfam" id="PF00665">
    <property type="entry name" value="rve"/>
    <property type="match status" value="1"/>
</dbReference>
<name>X0RE96_9ZZZZ</name>
<comment type="caution">
    <text evidence="2">The sequence shown here is derived from an EMBL/GenBank/DDBJ whole genome shotgun (WGS) entry which is preliminary data.</text>
</comment>
<organism evidence="2">
    <name type="scientific">marine sediment metagenome</name>
    <dbReference type="NCBI Taxonomy" id="412755"/>
    <lineage>
        <taxon>unclassified sequences</taxon>
        <taxon>metagenomes</taxon>
        <taxon>ecological metagenomes</taxon>
    </lineage>
</organism>
<dbReference type="GO" id="GO:0003676">
    <property type="term" value="F:nucleic acid binding"/>
    <property type="evidence" value="ECO:0007669"/>
    <property type="project" value="InterPro"/>
</dbReference>
<dbReference type="InterPro" id="IPR012337">
    <property type="entry name" value="RNaseH-like_sf"/>
</dbReference>
<sequence length="200" mass="23420">MGTTSFKASKEYHHKTKRPNELWATDCSYLKVTGWGYYYLVTVMDDFSRFILAWQLKSDMAADSLIDVTQEAVDLTGMTDVPVEDRTFLLSDNGAGYLSRKFNEYLGLVGIKHIIAAPYHPQTNGKIERYHRTIKGKINLVPYDTPSELEREINSFVRYYNYYRYHEALKNVTPFDVYSGRQSDILQRRREVKVKTFDKR</sequence>
<feature type="domain" description="Integrase catalytic" evidence="1">
    <location>
        <begin position="15"/>
        <end position="182"/>
    </location>
</feature>
<dbReference type="InterPro" id="IPR050900">
    <property type="entry name" value="Transposase_IS3/IS150/IS904"/>
</dbReference>
<dbReference type="InterPro" id="IPR036397">
    <property type="entry name" value="RNaseH_sf"/>
</dbReference>
<dbReference type="Gene3D" id="3.30.420.10">
    <property type="entry name" value="Ribonuclease H-like superfamily/Ribonuclease H"/>
    <property type="match status" value="1"/>
</dbReference>
<protein>
    <recommendedName>
        <fullName evidence="1">Integrase catalytic domain-containing protein</fullName>
    </recommendedName>
</protein>
<dbReference type="EMBL" id="BARS01007516">
    <property type="protein sequence ID" value="GAF67264.1"/>
    <property type="molecule type" value="Genomic_DNA"/>
</dbReference>
<proteinExistence type="predicted"/>
<dbReference type="InterPro" id="IPR001584">
    <property type="entry name" value="Integrase_cat-core"/>
</dbReference>
<reference evidence="2" key="1">
    <citation type="journal article" date="2014" name="Front. Microbiol.">
        <title>High frequency of phylogenetically diverse reductive dehalogenase-homologous genes in deep subseafloor sedimentary metagenomes.</title>
        <authorList>
            <person name="Kawai M."/>
            <person name="Futagami T."/>
            <person name="Toyoda A."/>
            <person name="Takaki Y."/>
            <person name="Nishi S."/>
            <person name="Hori S."/>
            <person name="Arai W."/>
            <person name="Tsubouchi T."/>
            <person name="Morono Y."/>
            <person name="Uchiyama I."/>
            <person name="Ito T."/>
            <person name="Fujiyama A."/>
            <person name="Inagaki F."/>
            <person name="Takami H."/>
        </authorList>
    </citation>
    <scope>NUCLEOTIDE SEQUENCE</scope>
    <source>
        <strain evidence="2">Expedition CK06-06</strain>
    </source>
</reference>
<dbReference type="SUPFAM" id="SSF53098">
    <property type="entry name" value="Ribonuclease H-like"/>
    <property type="match status" value="1"/>
</dbReference>
<evidence type="ECO:0000313" key="2">
    <source>
        <dbReference type="EMBL" id="GAF67264.1"/>
    </source>
</evidence>
<dbReference type="GO" id="GO:0015074">
    <property type="term" value="P:DNA integration"/>
    <property type="evidence" value="ECO:0007669"/>
    <property type="project" value="InterPro"/>
</dbReference>
<evidence type="ECO:0000259" key="1">
    <source>
        <dbReference type="PROSITE" id="PS50994"/>
    </source>
</evidence>
<dbReference type="PANTHER" id="PTHR46889">
    <property type="entry name" value="TRANSPOSASE INSF FOR INSERTION SEQUENCE IS3B-RELATED"/>
    <property type="match status" value="1"/>
</dbReference>
<dbReference type="PANTHER" id="PTHR46889:SF4">
    <property type="entry name" value="TRANSPOSASE INSO FOR INSERTION SEQUENCE ELEMENT IS911B-RELATED"/>
    <property type="match status" value="1"/>
</dbReference>